<keyword evidence="11" id="KW-1185">Reference proteome</keyword>
<organism evidence="10 11">
    <name type="scientific">Cytobacillus purgationiresistens</name>
    <dbReference type="NCBI Taxonomy" id="863449"/>
    <lineage>
        <taxon>Bacteria</taxon>
        <taxon>Bacillati</taxon>
        <taxon>Bacillota</taxon>
        <taxon>Bacilli</taxon>
        <taxon>Bacillales</taxon>
        <taxon>Bacillaceae</taxon>
        <taxon>Cytobacillus</taxon>
    </lineage>
</organism>
<dbReference type="CDD" id="cd11386">
    <property type="entry name" value="MCP_signal"/>
    <property type="match status" value="1"/>
</dbReference>
<evidence type="ECO:0000259" key="9">
    <source>
        <dbReference type="PROSITE" id="PS50885"/>
    </source>
</evidence>
<keyword evidence="4 6" id="KW-0807">Transducer</keyword>
<dbReference type="PANTHER" id="PTHR32089:SF112">
    <property type="entry name" value="LYSOZYME-LIKE PROTEIN-RELATED"/>
    <property type="match status" value="1"/>
</dbReference>
<dbReference type="PROSITE" id="PS50885">
    <property type="entry name" value="HAMP"/>
    <property type="match status" value="1"/>
</dbReference>
<dbReference type="Proteomes" id="UP001238088">
    <property type="component" value="Unassembled WGS sequence"/>
</dbReference>
<evidence type="ECO:0000256" key="7">
    <source>
        <dbReference type="SAM" id="Phobius"/>
    </source>
</evidence>
<dbReference type="PROSITE" id="PS50111">
    <property type="entry name" value="CHEMOTAXIS_TRANSDUC_2"/>
    <property type="match status" value="1"/>
</dbReference>
<evidence type="ECO:0000256" key="6">
    <source>
        <dbReference type="PROSITE-ProRule" id="PRU00284"/>
    </source>
</evidence>
<evidence type="ECO:0000256" key="1">
    <source>
        <dbReference type="ARBA" id="ARBA00004236"/>
    </source>
</evidence>
<evidence type="ECO:0000313" key="11">
    <source>
        <dbReference type="Proteomes" id="UP001238088"/>
    </source>
</evidence>
<comment type="subcellular location">
    <subcellularLocation>
        <location evidence="1">Cell membrane</location>
    </subcellularLocation>
</comment>
<evidence type="ECO:0000256" key="4">
    <source>
        <dbReference type="ARBA" id="ARBA00023224"/>
    </source>
</evidence>
<comment type="caution">
    <text evidence="10">The sequence shown here is derived from an EMBL/GenBank/DDBJ whole genome shotgun (WGS) entry which is preliminary data.</text>
</comment>
<keyword evidence="7" id="KW-0812">Transmembrane</keyword>
<feature type="domain" description="HAMP" evidence="9">
    <location>
        <begin position="60"/>
        <end position="112"/>
    </location>
</feature>
<dbReference type="InterPro" id="IPR003660">
    <property type="entry name" value="HAMP_dom"/>
</dbReference>
<dbReference type="InterPro" id="IPR004089">
    <property type="entry name" value="MCPsignal_dom"/>
</dbReference>
<feature type="transmembrane region" description="Helical" evidence="7">
    <location>
        <begin position="12"/>
        <end position="31"/>
    </location>
</feature>
<keyword evidence="7" id="KW-1133">Transmembrane helix</keyword>
<dbReference type="CDD" id="cd06225">
    <property type="entry name" value="HAMP"/>
    <property type="match status" value="1"/>
</dbReference>
<reference evidence="10 11" key="1">
    <citation type="submission" date="2023-07" db="EMBL/GenBank/DDBJ databases">
        <title>Genomic Encyclopedia of Type Strains, Phase IV (KMG-IV): sequencing the most valuable type-strain genomes for metagenomic binning, comparative biology and taxonomic classification.</title>
        <authorList>
            <person name="Goeker M."/>
        </authorList>
    </citation>
    <scope>NUCLEOTIDE SEQUENCE [LARGE SCALE GENOMIC DNA]</scope>
    <source>
        <strain evidence="10 11">DSM 23494</strain>
    </source>
</reference>
<name>A0ABU0AAL4_9BACI</name>
<dbReference type="Gene3D" id="1.10.287.950">
    <property type="entry name" value="Methyl-accepting chemotaxis protein"/>
    <property type="match status" value="1"/>
</dbReference>
<evidence type="ECO:0000256" key="3">
    <source>
        <dbReference type="ARBA" id="ARBA00023136"/>
    </source>
</evidence>
<evidence type="ECO:0000256" key="2">
    <source>
        <dbReference type="ARBA" id="ARBA00022475"/>
    </source>
</evidence>
<dbReference type="PANTHER" id="PTHR32089">
    <property type="entry name" value="METHYL-ACCEPTING CHEMOTAXIS PROTEIN MCPB"/>
    <property type="match status" value="1"/>
</dbReference>
<keyword evidence="2" id="KW-1003">Cell membrane</keyword>
<evidence type="ECO:0000256" key="5">
    <source>
        <dbReference type="ARBA" id="ARBA00029447"/>
    </source>
</evidence>
<gene>
    <name evidence="10" type="ORF">J2S17_000157</name>
</gene>
<protein>
    <submittedName>
        <fullName evidence="10">Methyl-accepting chemotaxis protein</fullName>
    </submittedName>
</protein>
<evidence type="ECO:0000313" key="10">
    <source>
        <dbReference type="EMBL" id="MDQ0268288.1"/>
    </source>
</evidence>
<keyword evidence="3 7" id="KW-0472">Membrane</keyword>
<sequence>MSLKNYTLRTLLVVIPCVVLAGIGICLGNGISGKAFWISNIIIVIIGCLIGFLSSVINYRRFILPIAKINSTLNHLADGDMTQRIDENKVGELKSIASTINHTVDTWNEVLQNVVKATIDVNTYANQLSTGAMQTDIAIGQITEAIEDMATGAEMQAKGALGNSDIMKRMSANLLNVVNHANVVGDKLDQSLGKANNGSELILNAGRQMDEINNNFHHLSTNVKELGHRSNEIGKIVEVINAIAAQTNLLAINAAIEAARAGDQGKGFAVVANEVRKLAEQSAQSTLQISQLITHIQEETTEVVESMELLFTEVQEGKDSTYKAGESFSQIREAVEEVTLQMKEVSIAINHISAGSDEVLVSILDMSTITNDSVRSSQNVHASTEEQHASIEEVTQSAEQLISMADKLRSLVEKFKL</sequence>
<feature type="transmembrane region" description="Helical" evidence="7">
    <location>
        <begin position="37"/>
        <end position="59"/>
    </location>
</feature>
<dbReference type="Pfam" id="PF00015">
    <property type="entry name" value="MCPsignal"/>
    <property type="match status" value="1"/>
</dbReference>
<dbReference type="SMART" id="SM00283">
    <property type="entry name" value="MA"/>
    <property type="match status" value="1"/>
</dbReference>
<dbReference type="RefSeq" id="WP_307470926.1">
    <property type="nucleotide sequence ID" value="NZ_JAUSUB010000001.1"/>
</dbReference>
<evidence type="ECO:0000259" key="8">
    <source>
        <dbReference type="PROSITE" id="PS50111"/>
    </source>
</evidence>
<comment type="similarity">
    <text evidence="5">Belongs to the methyl-accepting chemotaxis (MCP) protein family.</text>
</comment>
<proteinExistence type="inferred from homology"/>
<dbReference type="SMART" id="SM00304">
    <property type="entry name" value="HAMP"/>
    <property type="match status" value="1"/>
</dbReference>
<feature type="domain" description="Methyl-accepting transducer" evidence="8">
    <location>
        <begin position="131"/>
        <end position="367"/>
    </location>
</feature>
<dbReference type="SUPFAM" id="SSF58104">
    <property type="entry name" value="Methyl-accepting chemotaxis protein (MCP) signaling domain"/>
    <property type="match status" value="1"/>
</dbReference>
<dbReference type="EMBL" id="JAUSUB010000001">
    <property type="protein sequence ID" value="MDQ0268288.1"/>
    <property type="molecule type" value="Genomic_DNA"/>
</dbReference>
<accession>A0ABU0AAL4</accession>
<dbReference type="Gene3D" id="6.10.340.10">
    <property type="match status" value="1"/>
</dbReference>
<dbReference type="Pfam" id="PF00672">
    <property type="entry name" value="HAMP"/>
    <property type="match status" value="1"/>
</dbReference>